<name>A0A445EGI1_ARAHY</name>
<organism evidence="1 2">
    <name type="scientific">Arachis hypogaea</name>
    <name type="common">Peanut</name>
    <dbReference type="NCBI Taxonomy" id="3818"/>
    <lineage>
        <taxon>Eukaryota</taxon>
        <taxon>Viridiplantae</taxon>
        <taxon>Streptophyta</taxon>
        <taxon>Embryophyta</taxon>
        <taxon>Tracheophyta</taxon>
        <taxon>Spermatophyta</taxon>
        <taxon>Magnoliopsida</taxon>
        <taxon>eudicotyledons</taxon>
        <taxon>Gunneridae</taxon>
        <taxon>Pentapetalae</taxon>
        <taxon>rosids</taxon>
        <taxon>fabids</taxon>
        <taxon>Fabales</taxon>
        <taxon>Fabaceae</taxon>
        <taxon>Papilionoideae</taxon>
        <taxon>50 kb inversion clade</taxon>
        <taxon>dalbergioids sensu lato</taxon>
        <taxon>Dalbergieae</taxon>
        <taxon>Pterocarpus clade</taxon>
        <taxon>Arachis</taxon>
    </lineage>
</organism>
<proteinExistence type="predicted"/>
<protein>
    <submittedName>
        <fullName evidence="1">Uncharacterized protein</fullName>
    </submittedName>
</protein>
<gene>
    <name evidence="1" type="ORF">Ahy_A02g009273</name>
</gene>
<reference evidence="1 2" key="1">
    <citation type="submission" date="2019-01" db="EMBL/GenBank/DDBJ databases">
        <title>Sequencing of cultivated peanut Arachis hypogaea provides insights into genome evolution and oil improvement.</title>
        <authorList>
            <person name="Chen X."/>
        </authorList>
    </citation>
    <scope>NUCLEOTIDE SEQUENCE [LARGE SCALE GENOMIC DNA]</scope>
    <source>
        <strain evidence="2">cv. Fuhuasheng</strain>
        <tissue evidence="1">Leaves</tissue>
    </source>
</reference>
<evidence type="ECO:0000313" key="2">
    <source>
        <dbReference type="Proteomes" id="UP000289738"/>
    </source>
</evidence>
<sequence length="50" mass="6012">MNRINMVHLRFFKNRRHRLPPSSWLRSFCPRVVGIRGIVFSGIVRDSWSE</sequence>
<comment type="caution">
    <text evidence="1">The sequence shown here is derived from an EMBL/GenBank/DDBJ whole genome shotgun (WGS) entry which is preliminary data.</text>
</comment>
<accession>A0A445EGI1</accession>
<dbReference type="EMBL" id="SDMP01000002">
    <property type="protein sequence ID" value="RYR74538.1"/>
    <property type="molecule type" value="Genomic_DNA"/>
</dbReference>
<keyword evidence="2" id="KW-1185">Reference proteome</keyword>
<dbReference type="Proteomes" id="UP000289738">
    <property type="component" value="Chromosome A02"/>
</dbReference>
<dbReference type="AlphaFoldDB" id="A0A445EGI1"/>
<evidence type="ECO:0000313" key="1">
    <source>
        <dbReference type="EMBL" id="RYR74538.1"/>
    </source>
</evidence>